<dbReference type="Proteomes" id="UP000240883">
    <property type="component" value="Unassembled WGS sequence"/>
</dbReference>
<dbReference type="Gene3D" id="1.25.40.20">
    <property type="entry name" value="Ankyrin repeat-containing domain"/>
    <property type="match status" value="3"/>
</dbReference>
<evidence type="ECO:0000256" key="3">
    <source>
        <dbReference type="PROSITE-ProRule" id="PRU00023"/>
    </source>
</evidence>
<dbReference type="Pfam" id="PF12796">
    <property type="entry name" value="Ank_2"/>
    <property type="match status" value="1"/>
</dbReference>
<keyword evidence="1" id="KW-0677">Repeat</keyword>
<dbReference type="SUPFAM" id="SSF48403">
    <property type="entry name" value="Ankyrin repeat"/>
    <property type="match status" value="1"/>
</dbReference>
<keyword evidence="5" id="KW-1185">Reference proteome</keyword>
<dbReference type="AlphaFoldDB" id="A0A2T2NCI3"/>
<dbReference type="InterPro" id="IPR002110">
    <property type="entry name" value="Ankyrin_rpt"/>
</dbReference>
<evidence type="ECO:0000313" key="5">
    <source>
        <dbReference type="Proteomes" id="UP000240883"/>
    </source>
</evidence>
<evidence type="ECO:0000313" key="4">
    <source>
        <dbReference type="EMBL" id="PSN62758.1"/>
    </source>
</evidence>
<dbReference type="EMBL" id="KZ678141">
    <property type="protein sequence ID" value="PSN62758.1"/>
    <property type="molecule type" value="Genomic_DNA"/>
</dbReference>
<gene>
    <name evidence="4" type="ORF">BS50DRAFT_128486</name>
</gene>
<keyword evidence="2 3" id="KW-0040">ANK repeat</keyword>
<proteinExistence type="predicted"/>
<evidence type="ECO:0000256" key="2">
    <source>
        <dbReference type="ARBA" id="ARBA00023043"/>
    </source>
</evidence>
<sequence>MNLSLGPPDNLIASETPYNIAAFYSQTEEYLGMTANAPIEDIFGAAAPVSFQNSTQETHISPDFGTLAPAYQDPIFGVIMNSWVTPSISADNSFQAMYLDLPNETFAPYFAECLQKLPFKRMDKFLRKKGVLDNLYKHIRFPPVASGDVMAMMRPKSGGGGRIEVSRFPGPLPFKAPGIRFSSPPNTMAVDNQPIHVRAKLQSLQSWLPGEASGEQHGQNGDLISNDEILETKLIRILLFSMLNGFTGLGDISISDVVHVLGRLENVSTLFFQVLKASPKYVAKSLAESLFKIAIEKQDSNIVRKILYNGLIQVNTIVCKHDGQSLTAVQRAIQLRDIKTLKCLIEFSADINLDFSPKPQYFVGVITLLLQTLRYGERISALIEEIAQTLLKAGAKLNNDDLYFTMKSPDGFKLAFVVLCEILPTHGPEQFQGLGLYRREILSTIASNTEDEKGFGMISSVLKSCEQLHKGSCLQKVRVLLPYCKDIYPAVTASFFSRKKDIIEFMLSNISAFNTHRACREKDVETTPLAEAIRMQSDELIRICEDKGALEQLRFNDCFKVAIVAAASIGNESYVRKLLQHIPSVCKHDTFDRALAYSIRYLHDSLSILLLEEGTAIIESAQRGDLFESLYAATLKQDSLMVREILDRGIFDRDIVEKPGRSGLLNQAIVWGDQSIISDLNFAIHAEMISNISCLIQHLESGNESFLQFLIDNRIASTDTLDNLLQRLIHTISPEKAIRLVELGACPWNEKTLAEAAKHRLDILRALLEYTSKTPKWAPIGSGRAAAINSIKAGIPGLNALDSLISAGLVVDYDIMSGKLTTPVGLAIRLATEYQGTYPVIERLLKAGCNLDINKFVVGFDKSSNENLTAMLAAVNTQKLGLVKLLHQHGAEVNTQAKRGLRRTPLQLASQLGNLEIVKFLLQEGANVNAAPALWGGGTAIQLASISGNCNVLVELLNHGANVYVPPSKVHGRWPIEGAAEHGRLDMIALLFKVMKPEPEHCKRAMKLAERNGHMGCKEFIQEYLDKPGENLWSPETPWASNLGGEYINNSGPDSWSPSMVWPNGLGN</sequence>
<dbReference type="PANTHER" id="PTHR24198:SF165">
    <property type="entry name" value="ANKYRIN REPEAT-CONTAINING PROTEIN-RELATED"/>
    <property type="match status" value="1"/>
</dbReference>
<dbReference type="PROSITE" id="PS50088">
    <property type="entry name" value="ANK_REPEAT"/>
    <property type="match status" value="2"/>
</dbReference>
<protein>
    <submittedName>
        <fullName evidence="4">Ankyrin</fullName>
    </submittedName>
</protein>
<dbReference type="OrthoDB" id="539213at2759"/>
<dbReference type="PROSITE" id="PS50297">
    <property type="entry name" value="ANK_REP_REGION"/>
    <property type="match status" value="2"/>
</dbReference>
<organism evidence="4 5">
    <name type="scientific">Corynespora cassiicola Philippines</name>
    <dbReference type="NCBI Taxonomy" id="1448308"/>
    <lineage>
        <taxon>Eukaryota</taxon>
        <taxon>Fungi</taxon>
        <taxon>Dikarya</taxon>
        <taxon>Ascomycota</taxon>
        <taxon>Pezizomycotina</taxon>
        <taxon>Dothideomycetes</taxon>
        <taxon>Pleosporomycetidae</taxon>
        <taxon>Pleosporales</taxon>
        <taxon>Corynesporascaceae</taxon>
        <taxon>Corynespora</taxon>
    </lineage>
</organism>
<feature type="repeat" description="ANK" evidence="3">
    <location>
        <begin position="936"/>
        <end position="968"/>
    </location>
</feature>
<feature type="repeat" description="ANK" evidence="3">
    <location>
        <begin position="901"/>
        <end position="933"/>
    </location>
</feature>
<name>A0A2T2NCI3_CORCC</name>
<reference evidence="4 5" key="1">
    <citation type="journal article" date="2018" name="Front. Microbiol.">
        <title>Genome-Wide Analysis of Corynespora cassiicola Leaf Fall Disease Putative Effectors.</title>
        <authorList>
            <person name="Lopez D."/>
            <person name="Ribeiro S."/>
            <person name="Label P."/>
            <person name="Fumanal B."/>
            <person name="Venisse J.S."/>
            <person name="Kohler A."/>
            <person name="de Oliveira R.R."/>
            <person name="Labutti K."/>
            <person name="Lipzen A."/>
            <person name="Lail K."/>
            <person name="Bauer D."/>
            <person name="Ohm R.A."/>
            <person name="Barry K.W."/>
            <person name="Spatafora J."/>
            <person name="Grigoriev I.V."/>
            <person name="Martin F.M."/>
            <person name="Pujade-Renaud V."/>
        </authorList>
    </citation>
    <scope>NUCLEOTIDE SEQUENCE [LARGE SCALE GENOMIC DNA]</scope>
    <source>
        <strain evidence="4 5">Philippines</strain>
    </source>
</reference>
<dbReference type="SMART" id="SM00248">
    <property type="entry name" value="ANK"/>
    <property type="match status" value="10"/>
</dbReference>
<evidence type="ECO:0000256" key="1">
    <source>
        <dbReference type="ARBA" id="ARBA00022737"/>
    </source>
</evidence>
<dbReference type="STRING" id="1448308.A0A2T2NCI3"/>
<accession>A0A2T2NCI3</accession>
<dbReference type="InterPro" id="IPR036770">
    <property type="entry name" value="Ankyrin_rpt-contain_sf"/>
</dbReference>
<dbReference type="PANTHER" id="PTHR24198">
    <property type="entry name" value="ANKYRIN REPEAT AND PROTEIN KINASE DOMAIN-CONTAINING PROTEIN"/>
    <property type="match status" value="1"/>
</dbReference>